<dbReference type="GO" id="GO:0005737">
    <property type="term" value="C:cytoplasm"/>
    <property type="evidence" value="ECO:0007669"/>
    <property type="project" value="UniProtKB-SubCell"/>
</dbReference>
<dbReference type="GO" id="GO:0006260">
    <property type="term" value="P:DNA replication"/>
    <property type="evidence" value="ECO:0007669"/>
    <property type="project" value="UniProtKB-KW"/>
</dbReference>
<dbReference type="NCBIfam" id="TIGR00611">
    <property type="entry name" value="recf"/>
    <property type="match status" value="1"/>
</dbReference>
<keyword evidence="9" id="KW-0742">SOS response</keyword>
<dbReference type="InterPro" id="IPR027417">
    <property type="entry name" value="P-loop_NTPase"/>
</dbReference>
<dbReference type="GO" id="GO:0006302">
    <property type="term" value="P:double-strand break repair"/>
    <property type="evidence" value="ECO:0007669"/>
    <property type="project" value="TreeGrafter"/>
</dbReference>
<keyword evidence="8 9" id="KW-0238">DNA-binding</keyword>
<sequence length="365" mass="41259">MRVLSLFLKDFRNYTDLRLELGPEMNSIFGLNAQGKTNLLEALYILSLGRSFRTSRLTDAIRFGASHFFIEAVFSHKEVFHTLSIQVDKKGKKILFDGAPITKLSELVGLFPVILFSIKDIAIIEGSPSERRRFLDLLLAQASDKYTEHISLYHKALDQRNASIKAQNQKAISAWNSPLIAYGSLVAFLRNECTKKLNTIFQTLWDNTLKETLSLRYESSLITEESPTLNDIASNYYEQLRIANTKDLDLGYTMVGPHRDELLLTINDLPVAKFSSEGQKHSLLAVLRFAECVYLQEEFCIHPLLCMDDIHACLDQQRLDQLLQLSNSLGQVVTTSIICPDHRSTTSCIFHVTQAQVSLVAPQSL</sequence>
<dbReference type="PANTHER" id="PTHR32182">
    <property type="entry name" value="DNA REPLICATION AND REPAIR PROTEIN RECF"/>
    <property type="match status" value="1"/>
</dbReference>
<dbReference type="EMBL" id="JN795240">
    <property type="protein sequence ID" value="AFA51629.1"/>
    <property type="molecule type" value="Genomic_DNA"/>
</dbReference>
<dbReference type="PROSITE" id="PS00618">
    <property type="entry name" value="RECF_2"/>
    <property type="match status" value="1"/>
</dbReference>
<dbReference type="PANTHER" id="PTHR32182:SF0">
    <property type="entry name" value="DNA REPLICATION AND REPAIR PROTEIN RECF"/>
    <property type="match status" value="1"/>
</dbReference>
<keyword evidence="5 9" id="KW-0235">DNA replication</keyword>
<evidence type="ECO:0000256" key="4">
    <source>
        <dbReference type="ARBA" id="ARBA00022490"/>
    </source>
</evidence>
<evidence type="ECO:0000313" key="11">
    <source>
        <dbReference type="EMBL" id="AFA51629.1"/>
    </source>
</evidence>
<dbReference type="GO" id="GO:0000731">
    <property type="term" value="P:DNA synthesis involved in DNA repair"/>
    <property type="evidence" value="ECO:0007669"/>
    <property type="project" value="TreeGrafter"/>
</dbReference>
<evidence type="ECO:0000256" key="6">
    <source>
        <dbReference type="ARBA" id="ARBA00022741"/>
    </source>
</evidence>
<name>A0A1D5AEZ7_CHLTH</name>
<dbReference type="SUPFAM" id="SSF52540">
    <property type="entry name" value="P-loop containing nucleoside triphosphate hydrolases"/>
    <property type="match status" value="1"/>
</dbReference>
<organism evidence="11">
    <name type="scientific">Chlamydia trachomatis</name>
    <dbReference type="NCBI Taxonomy" id="813"/>
    <lineage>
        <taxon>Bacteria</taxon>
        <taxon>Pseudomonadati</taxon>
        <taxon>Chlamydiota</taxon>
        <taxon>Chlamydiia</taxon>
        <taxon>Chlamydiales</taxon>
        <taxon>Chlamydiaceae</taxon>
        <taxon>Chlamydia/Chlamydophila group</taxon>
        <taxon>Chlamydia</taxon>
    </lineage>
</organism>
<accession>A0A1D5AEZ7</accession>
<comment type="subcellular location">
    <subcellularLocation>
        <location evidence="1 9">Cytoplasm</location>
    </subcellularLocation>
</comment>
<evidence type="ECO:0000256" key="3">
    <source>
        <dbReference type="ARBA" id="ARBA00020170"/>
    </source>
</evidence>
<comment type="similarity">
    <text evidence="2 9">Belongs to the RecF family.</text>
</comment>
<keyword evidence="6 9" id="KW-0547">Nucleotide-binding</keyword>
<evidence type="ECO:0000256" key="2">
    <source>
        <dbReference type="ARBA" id="ARBA00008016"/>
    </source>
</evidence>
<keyword evidence="9" id="KW-0234">DNA repair</keyword>
<dbReference type="GO" id="GO:0005524">
    <property type="term" value="F:ATP binding"/>
    <property type="evidence" value="ECO:0007669"/>
    <property type="project" value="UniProtKB-KW"/>
</dbReference>
<evidence type="ECO:0000259" key="10">
    <source>
        <dbReference type="Pfam" id="PF02463"/>
    </source>
</evidence>
<reference evidence="11" key="1">
    <citation type="journal article" date="2012" name="J. Bacteriol.">
        <title>In vitro recombinants of antibiotic-resistant Chlamydia trachomatis strains have statistically more breakpoints than clinical recombinants for the same sequenced loci and exhibit selection at unexpected loci.</title>
        <authorList>
            <person name="Srinivasan T."/>
            <person name="Bruno W.J."/>
            <person name="Wan R."/>
            <person name="Yen A."/>
            <person name="Duong J."/>
            <person name="Dean D."/>
        </authorList>
    </citation>
    <scope>NUCLEOTIDE SEQUENCE</scope>
</reference>
<evidence type="ECO:0000256" key="8">
    <source>
        <dbReference type="ARBA" id="ARBA00023125"/>
    </source>
</evidence>
<dbReference type="InterPro" id="IPR042174">
    <property type="entry name" value="RecF_2"/>
</dbReference>
<keyword evidence="7 9" id="KW-0067">ATP-binding</keyword>
<evidence type="ECO:0000256" key="9">
    <source>
        <dbReference type="RuleBase" id="RU000578"/>
    </source>
</evidence>
<dbReference type="Gene3D" id="1.20.1050.90">
    <property type="entry name" value="RecF/RecN/SMC, N-terminal domain"/>
    <property type="match status" value="1"/>
</dbReference>
<evidence type="ECO:0000256" key="5">
    <source>
        <dbReference type="ARBA" id="ARBA00022705"/>
    </source>
</evidence>
<comment type="function">
    <text evidence="9">The RecF protein is involved in DNA metabolism; it is required for DNA replication and normal SOS inducibility. RecF binds preferentially to single-stranded, linear DNA. It also seems to bind ATP.</text>
</comment>
<dbReference type="InterPro" id="IPR001238">
    <property type="entry name" value="DNA-binding_RecF"/>
</dbReference>
<dbReference type="AlphaFoldDB" id="A0A1D5AEZ7"/>
<dbReference type="PROSITE" id="PS00617">
    <property type="entry name" value="RECF_1"/>
    <property type="match status" value="1"/>
</dbReference>
<dbReference type="InterPro" id="IPR003395">
    <property type="entry name" value="RecF/RecN/SMC_N"/>
</dbReference>
<dbReference type="GO" id="GO:0009432">
    <property type="term" value="P:SOS response"/>
    <property type="evidence" value="ECO:0007669"/>
    <property type="project" value="UniProtKB-KW"/>
</dbReference>
<dbReference type="InterPro" id="IPR018078">
    <property type="entry name" value="DNA-binding_RecF_CS"/>
</dbReference>
<keyword evidence="4" id="KW-0963">Cytoplasm</keyword>
<proteinExistence type="inferred from homology"/>
<keyword evidence="9" id="KW-0227">DNA damage</keyword>
<dbReference type="HAMAP" id="MF_00365">
    <property type="entry name" value="RecF"/>
    <property type="match status" value="1"/>
</dbReference>
<dbReference type="Gene3D" id="3.40.50.300">
    <property type="entry name" value="P-loop containing nucleotide triphosphate hydrolases"/>
    <property type="match status" value="1"/>
</dbReference>
<feature type="non-terminal residue" evidence="11">
    <location>
        <position position="365"/>
    </location>
</feature>
<protein>
    <recommendedName>
        <fullName evidence="3 9">DNA replication and repair protein RecF</fullName>
    </recommendedName>
</protein>
<dbReference type="RefSeq" id="WP_015505857.1">
    <property type="nucleotide sequence ID" value="NZ_CP142852.1"/>
</dbReference>
<feature type="domain" description="RecF/RecN/SMC N-terminal" evidence="10">
    <location>
        <begin position="5"/>
        <end position="337"/>
    </location>
</feature>
<evidence type="ECO:0000256" key="1">
    <source>
        <dbReference type="ARBA" id="ARBA00004496"/>
    </source>
</evidence>
<evidence type="ECO:0000256" key="7">
    <source>
        <dbReference type="ARBA" id="ARBA00022840"/>
    </source>
</evidence>
<dbReference type="Pfam" id="PF02463">
    <property type="entry name" value="SMC_N"/>
    <property type="match status" value="1"/>
</dbReference>
<dbReference type="GO" id="GO:0003697">
    <property type="term" value="F:single-stranded DNA binding"/>
    <property type="evidence" value="ECO:0007669"/>
    <property type="project" value="InterPro"/>
</dbReference>